<organism evidence="8 9">
    <name type="scientific">Azoarcus indigens</name>
    <dbReference type="NCBI Taxonomy" id="29545"/>
    <lineage>
        <taxon>Bacteria</taxon>
        <taxon>Pseudomonadati</taxon>
        <taxon>Pseudomonadota</taxon>
        <taxon>Betaproteobacteria</taxon>
        <taxon>Rhodocyclales</taxon>
        <taxon>Zoogloeaceae</taxon>
        <taxon>Azoarcus</taxon>
    </lineage>
</organism>
<dbReference type="EMBL" id="SNVV01000004">
    <property type="protein sequence ID" value="TDN53687.1"/>
    <property type="molecule type" value="Genomic_DNA"/>
</dbReference>
<dbReference type="CDD" id="cd00495">
    <property type="entry name" value="Ribosomal_L25_TL5_CTC"/>
    <property type="match status" value="1"/>
</dbReference>
<dbReference type="Pfam" id="PF14693">
    <property type="entry name" value="Ribosomal_TL5_C"/>
    <property type="match status" value="1"/>
</dbReference>
<dbReference type="AlphaFoldDB" id="A0A4R6E6W1"/>
<comment type="subunit">
    <text evidence="5">Part of the 50S ribosomal subunit; part of the 5S rRNA/L5/L18/L25 subcomplex. Contacts the 5S rRNA. Binds to the 5S rRNA independently of L5 and L18.</text>
</comment>
<evidence type="ECO:0000313" key="8">
    <source>
        <dbReference type="EMBL" id="TDN53687.1"/>
    </source>
</evidence>
<dbReference type="NCBIfam" id="NF004130">
    <property type="entry name" value="PRK05618.1-5"/>
    <property type="match status" value="1"/>
</dbReference>
<feature type="domain" description="Large ribosomal subunit protein bL25 beta" evidence="7">
    <location>
        <begin position="100"/>
        <end position="186"/>
    </location>
</feature>
<dbReference type="PANTHER" id="PTHR33284:SF1">
    <property type="entry name" value="RIBOSOMAL PROTEIN L25_GLN-TRNA SYNTHETASE, ANTI-CODON-BINDING DOMAIN-CONTAINING PROTEIN"/>
    <property type="match status" value="1"/>
</dbReference>
<proteinExistence type="inferred from homology"/>
<dbReference type="InterPro" id="IPR037121">
    <property type="entry name" value="Ribosomal_bL25_C"/>
</dbReference>
<evidence type="ECO:0000256" key="3">
    <source>
        <dbReference type="ARBA" id="ARBA00022980"/>
    </source>
</evidence>
<accession>A0A4R6E6W1</accession>
<dbReference type="GO" id="GO:0008097">
    <property type="term" value="F:5S rRNA binding"/>
    <property type="evidence" value="ECO:0007669"/>
    <property type="project" value="InterPro"/>
</dbReference>
<evidence type="ECO:0000256" key="5">
    <source>
        <dbReference type="HAMAP-Rule" id="MF_01334"/>
    </source>
</evidence>
<dbReference type="RefSeq" id="WP_133589409.1">
    <property type="nucleotide sequence ID" value="NZ_SNVV01000004.1"/>
</dbReference>
<dbReference type="InterPro" id="IPR001021">
    <property type="entry name" value="Ribosomal_bL25_long"/>
</dbReference>
<comment type="similarity">
    <text evidence="5">Belongs to the bacterial ribosomal protein bL25 family. CTC subfamily.</text>
</comment>
<dbReference type="GO" id="GO:0022625">
    <property type="term" value="C:cytosolic large ribosomal subunit"/>
    <property type="evidence" value="ECO:0007669"/>
    <property type="project" value="TreeGrafter"/>
</dbReference>
<dbReference type="NCBIfam" id="NF004128">
    <property type="entry name" value="PRK05618.1-2"/>
    <property type="match status" value="1"/>
</dbReference>
<dbReference type="PANTHER" id="PTHR33284">
    <property type="entry name" value="RIBOSOMAL PROTEIN L25/GLN-TRNA SYNTHETASE, ANTI-CODON-BINDING DOMAIN-CONTAINING PROTEIN"/>
    <property type="match status" value="1"/>
</dbReference>
<dbReference type="InterPro" id="IPR020056">
    <property type="entry name" value="Rbsml_bL25/Gln-tRNA_synth_N"/>
</dbReference>
<dbReference type="NCBIfam" id="TIGR00731">
    <property type="entry name" value="bL25_bact_ctc"/>
    <property type="match status" value="1"/>
</dbReference>
<dbReference type="Gene3D" id="2.170.120.20">
    <property type="entry name" value="Ribosomal protein L25, beta domain"/>
    <property type="match status" value="1"/>
</dbReference>
<dbReference type="GO" id="GO:0003735">
    <property type="term" value="F:structural constituent of ribosome"/>
    <property type="evidence" value="ECO:0007669"/>
    <property type="project" value="InterPro"/>
</dbReference>
<dbReference type="Proteomes" id="UP000295129">
    <property type="component" value="Unassembled WGS sequence"/>
</dbReference>
<keyword evidence="4 5" id="KW-0687">Ribonucleoprotein</keyword>
<comment type="function">
    <text evidence="5">This is one of the proteins that binds to the 5S RNA in the ribosome where it forms part of the central protuberance.</text>
</comment>
<evidence type="ECO:0000256" key="1">
    <source>
        <dbReference type="ARBA" id="ARBA00022730"/>
    </source>
</evidence>
<dbReference type="HAMAP" id="MF_01334">
    <property type="entry name" value="Ribosomal_bL25_CTC"/>
    <property type="match status" value="1"/>
</dbReference>
<dbReference type="InterPro" id="IPR020930">
    <property type="entry name" value="Ribosomal_uL5_bac-type"/>
</dbReference>
<protein>
    <recommendedName>
        <fullName evidence="5">Large ribosomal subunit protein bL25</fullName>
    </recommendedName>
    <alternativeName>
        <fullName evidence="5">General stress protein CTC</fullName>
    </alternativeName>
</protein>
<evidence type="ECO:0000259" key="7">
    <source>
        <dbReference type="Pfam" id="PF14693"/>
    </source>
</evidence>
<keyword evidence="2 5" id="KW-0694">RNA-binding</keyword>
<dbReference type="HAMAP" id="MF_01336">
    <property type="entry name" value="Ribosomal_bL25"/>
    <property type="match status" value="1"/>
</dbReference>
<dbReference type="SUPFAM" id="SSF50715">
    <property type="entry name" value="Ribosomal protein L25-like"/>
    <property type="match status" value="1"/>
</dbReference>
<dbReference type="Pfam" id="PF01386">
    <property type="entry name" value="Ribosomal_L25p"/>
    <property type="match status" value="1"/>
</dbReference>
<dbReference type="GO" id="GO:0006412">
    <property type="term" value="P:translation"/>
    <property type="evidence" value="ECO:0007669"/>
    <property type="project" value="UniProtKB-UniRule"/>
</dbReference>
<keyword evidence="1 5" id="KW-0699">rRNA-binding</keyword>
<name>A0A4R6E6W1_9RHOO</name>
<keyword evidence="9" id="KW-1185">Reference proteome</keyword>
<evidence type="ECO:0000256" key="4">
    <source>
        <dbReference type="ARBA" id="ARBA00023274"/>
    </source>
</evidence>
<dbReference type="InterPro" id="IPR029751">
    <property type="entry name" value="Ribosomal_L25_dom"/>
</dbReference>
<sequence>MTIEFKATKREAQGSSASRRLRRAGQLPGIIYGGGKDALAINLDHNDLYHLLKKEAFHASILTVDVEGAKETVVLRDTQWHAYKQQVMHLDFQRVDASQKLHLKVPLHFVNAEVSPAVKLGSAIIAHVITELDVKCLPSELPEFIEVDLAALEVGQSVHVSQLKLPAGVEVAHHGEGDPVVASAQQAKGAAAAEEGEAA</sequence>
<gene>
    <name evidence="5" type="primary">rplY</name>
    <name evidence="5" type="synonym">ctc</name>
    <name evidence="8" type="ORF">C7389_10439</name>
</gene>
<evidence type="ECO:0000259" key="6">
    <source>
        <dbReference type="Pfam" id="PF01386"/>
    </source>
</evidence>
<dbReference type="OrthoDB" id="9806411at2"/>
<reference evidence="8 9" key="1">
    <citation type="submission" date="2019-03" db="EMBL/GenBank/DDBJ databases">
        <title>Genomic Encyclopedia of Type Strains, Phase IV (KMG-IV): sequencing the most valuable type-strain genomes for metagenomic binning, comparative biology and taxonomic classification.</title>
        <authorList>
            <person name="Goeker M."/>
        </authorList>
    </citation>
    <scope>NUCLEOTIDE SEQUENCE [LARGE SCALE GENOMIC DNA]</scope>
    <source>
        <strain evidence="8 9">DSM 12121</strain>
    </source>
</reference>
<evidence type="ECO:0000256" key="2">
    <source>
        <dbReference type="ARBA" id="ARBA00022884"/>
    </source>
</evidence>
<dbReference type="InterPro" id="IPR020057">
    <property type="entry name" value="Ribosomal_bL25_b-dom"/>
</dbReference>
<dbReference type="NCBIfam" id="NF004612">
    <property type="entry name" value="PRK05943.1"/>
    <property type="match status" value="1"/>
</dbReference>
<keyword evidence="3 5" id="KW-0689">Ribosomal protein</keyword>
<evidence type="ECO:0000313" key="9">
    <source>
        <dbReference type="Proteomes" id="UP000295129"/>
    </source>
</evidence>
<dbReference type="Gene3D" id="2.40.240.10">
    <property type="entry name" value="Ribosomal Protein L25, Chain P"/>
    <property type="match status" value="1"/>
</dbReference>
<feature type="domain" description="Large ribosomal subunit protein bL25 L25" evidence="6">
    <location>
        <begin position="6"/>
        <end position="92"/>
    </location>
</feature>
<comment type="caution">
    <text evidence="8">The sequence shown here is derived from an EMBL/GenBank/DDBJ whole genome shotgun (WGS) entry which is preliminary data.</text>
</comment>
<dbReference type="InterPro" id="IPR020055">
    <property type="entry name" value="Ribosomal_bL25_short"/>
</dbReference>
<dbReference type="InterPro" id="IPR011035">
    <property type="entry name" value="Ribosomal_bL25/Gln-tRNA_synth"/>
</dbReference>